<dbReference type="PANTHER" id="PTHR10414">
    <property type="entry name" value="ETHANOLAMINEPHOSPHOTRANSFERASE"/>
    <property type="match status" value="1"/>
</dbReference>
<dbReference type="FunFam" id="1.20.120.1760:FF:000002">
    <property type="entry name" value="Choline/ethanolamine phosphotransferase 1"/>
    <property type="match status" value="1"/>
</dbReference>
<evidence type="ECO:0000256" key="14">
    <source>
        <dbReference type="ARBA" id="ARBA00048570"/>
    </source>
</evidence>
<keyword evidence="7" id="KW-0444">Lipid biosynthesis</keyword>
<dbReference type="PIRSF" id="PIRSF015665">
    <property type="entry name" value="CHOPT"/>
    <property type="match status" value="1"/>
</dbReference>
<accession>A0A9D4NAY7</accession>
<keyword evidence="18" id="KW-1185">Reference proteome</keyword>
<feature type="transmembrane region" description="Helical" evidence="16">
    <location>
        <begin position="181"/>
        <end position="201"/>
    </location>
</feature>
<dbReference type="GO" id="GO:0005789">
    <property type="term" value="C:endoplasmic reticulum membrane"/>
    <property type="evidence" value="ECO:0007669"/>
    <property type="project" value="TreeGrafter"/>
</dbReference>
<keyword evidence="7" id="KW-0594">Phospholipid biosynthesis</keyword>
<evidence type="ECO:0000256" key="4">
    <source>
        <dbReference type="ARBA" id="ARBA00022692"/>
    </source>
</evidence>
<keyword evidence="3 15" id="KW-0808">Transferase</keyword>
<evidence type="ECO:0000313" key="18">
    <source>
        <dbReference type="Proteomes" id="UP000828390"/>
    </source>
</evidence>
<keyword evidence="7" id="KW-0443">Lipid metabolism</keyword>
<dbReference type="InterPro" id="IPR014472">
    <property type="entry name" value="CHOPT"/>
</dbReference>
<keyword evidence="4 16" id="KW-0812">Transmembrane</keyword>
<dbReference type="InterPro" id="IPR000462">
    <property type="entry name" value="CDP-OH_P_trans"/>
</dbReference>
<evidence type="ECO:0000256" key="5">
    <source>
        <dbReference type="ARBA" id="ARBA00022989"/>
    </source>
</evidence>
<gene>
    <name evidence="17" type="ORF">DPMN_015146</name>
</gene>
<evidence type="ECO:0000256" key="3">
    <source>
        <dbReference type="ARBA" id="ARBA00022679"/>
    </source>
</evidence>
<evidence type="ECO:0000256" key="10">
    <source>
        <dbReference type="ARBA" id="ARBA00036651"/>
    </source>
</evidence>
<dbReference type="InterPro" id="IPR048254">
    <property type="entry name" value="CDP_ALCOHOL_P_TRANSF_CS"/>
</dbReference>
<evidence type="ECO:0000256" key="1">
    <source>
        <dbReference type="ARBA" id="ARBA00004141"/>
    </source>
</evidence>
<evidence type="ECO:0000256" key="7">
    <source>
        <dbReference type="ARBA" id="ARBA00023209"/>
    </source>
</evidence>
<reference evidence="17" key="1">
    <citation type="journal article" date="2019" name="bioRxiv">
        <title>The Genome of the Zebra Mussel, Dreissena polymorpha: A Resource for Invasive Species Research.</title>
        <authorList>
            <person name="McCartney M.A."/>
            <person name="Auch B."/>
            <person name="Kono T."/>
            <person name="Mallez S."/>
            <person name="Zhang Y."/>
            <person name="Obille A."/>
            <person name="Becker A."/>
            <person name="Abrahante J.E."/>
            <person name="Garbe J."/>
            <person name="Badalamenti J.P."/>
            <person name="Herman A."/>
            <person name="Mangelson H."/>
            <person name="Liachko I."/>
            <person name="Sullivan S."/>
            <person name="Sone E.D."/>
            <person name="Koren S."/>
            <person name="Silverstein K.A.T."/>
            <person name="Beckman K.B."/>
            <person name="Gohl D.M."/>
        </authorList>
    </citation>
    <scope>NUCLEOTIDE SEQUENCE</scope>
    <source>
        <strain evidence="17">Duluth1</strain>
        <tissue evidence="17">Whole animal</tissue>
    </source>
</reference>
<dbReference type="EC" id="2.7.8.2" evidence="13"/>
<feature type="transmembrane region" description="Helical" evidence="16">
    <location>
        <begin position="278"/>
        <end position="300"/>
    </location>
</feature>
<sequence>MSGELLTTKQIKALKEHKYSAQGSSLCEPVMQIFWKWLVEQIPRTWSPNMITLIGLLMNVVSSAVLMLYNPDGLHESPRWVYVMCASGLFIYQSLDAIDGKQARRTQSNTPLGELFDHGCDSLSTVFVMVGCCISLKLGQEPMVLLFEICASELCFYMAHWQTYVTGTLKFGMIDVTEGQFTVIFIYTICAISPGFFDNTLPVVGVPLRYLCALGSWLPSMYFIFKTSQLILQGGVGKNKSTVAGSSTIFPVLPIGLLLALQVIIANKTSVYVDQPCLYLLSFGFVYSKITNSLVVAHMTKSEMHLLDWSLLGPMMLFMNQYFNSKFNEYILLWIVFIYSLQNWLTYNYNVCREICAHLNIYCFNITEKPNGERKTSDKDK</sequence>
<dbReference type="GO" id="GO:0005794">
    <property type="term" value="C:Golgi apparatus"/>
    <property type="evidence" value="ECO:0007669"/>
    <property type="project" value="TreeGrafter"/>
</dbReference>
<evidence type="ECO:0000256" key="8">
    <source>
        <dbReference type="ARBA" id="ARBA00023264"/>
    </source>
</evidence>
<organism evidence="17 18">
    <name type="scientific">Dreissena polymorpha</name>
    <name type="common">Zebra mussel</name>
    <name type="synonym">Mytilus polymorpha</name>
    <dbReference type="NCBI Taxonomy" id="45954"/>
    <lineage>
        <taxon>Eukaryota</taxon>
        <taxon>Metazoa</taxon>
        <taxon>Spiralia</taxon>
        <taxon>Lophotrochozoa</taxon>
        <taxon>Mollusca</taxon>
        <taxon>Bivalvia</taxon>
        <taxon>Autobranchia</taxon>
        <taxon>Heteroconchia</taxon>
        <taxon>Euheterodonta</taxon>
        <taxon>Imparidentia</taxon>
        <taxon>Neoheterodontei</taxon>
        <taxon>Myida</taxon>
        <taxon>Dreissenoidea</taxon>
        <taxon>Dreissenidae</taxon>
        <taxon>Dreissena</taxon>
    </lineage>
</organism>
<dbReference type="GO" id="GO:0006646">
    <property type="term" value="P:phosphatidylethanolamine biosynthetic process"/>
    <property type="evidence" value="ECO:0007669"/>
    <property type="project" value="TreeGrafter"/>
</dbReference>
<comment type="subcellular location">
    <subcellularLocation>
        <location evidence="1">Membrane</location>
        <topology evidence="1">Multi-pass membrane protein</topology>
    </subcellularLocation>
</comment>
<evidence type="ECO:0000313" key="17">
    <source>
        <dbReference type="EMBL" id="KAH3891055.1"/>
    </source>
</evidence>
<dbReference type="OrthoDB" id="196717at2759"/>
<evidence type="ECO:0000256" key="16">
    <source>
        <dbReference type="SAM" id="Phobius"/>
    </source>
</evidence>
<comment type="pathway">
    <text evidence="12">Phospholipid metabolism; phosphatidylcholine biosynthesis; phosphatidylcholine from phosphocholine: step 2/2.</text>
</comment>
<protein>
    <recommendedName>
        <fullName evidence="13">diacylglycerol cholinephosphotransferase</fullName>
        <ecNumber evidence="13">2.7.8.2</ecNumber>
    </recommendedName>
</protein>
<feature type="transmembrane region" description="Helical" evidence="16">
    <location>
        <begin position="330"/>
        <end position="347"/>
    </location>
</feature>
<reference evidence="17" key="2">
    <citation type="submission" date="2020-11" db="EMBL/GenBank/DDBJ databases">
        <authorList>
            <person name="McCartney M.A."/>
            <person name="Auch B."/>
            <person name="Kono T."/>
            <person name="Mallez S."/>
            <person name="Becker A."/>
            <person name="Gohl D.M."/>
            <person name="Silverstein K.A.T."/>
            <person name="Koren S."/>
            <person name="Bechman K.B."/>
            <person name="Herman A."/>
            <person name="Abrahante J.E."/>
            <person name="Garbe J."/>
        </authorList>
    </citation>
    <scope>NUCLEOTIDE SEQUENCE</scope>
    <source>
        <strain evidence="17">Duluth1</strain>
        <tissue evidence="17">Whole animal</tissue>
    </source>
</reference>
<dbReference type="PANTHER" id="PTHR10414:SF37">
    <property type="entry name" value="BB IN A BOXCAR, ISOFORM C"/>
    <property type="match status" value="1"/>
</dbReference>
<evidence type="ECO:0000256" key="9">
    <source>
        <dbReference type="ARBA" id="ARBA00036100"/>
    </source>
</evidence>
<evidence type="ECO:0000256" key="12">
    <source>
        <dbReference type="ARBA" id="ARBA00037890"/>
    </source>
</evidence>
<comment type="catalytic activity">
    <reaction evidence="9">
        <text>1-hexadecanoyl-2-(4Z,7Z,10Z,13Z,16Z,19Z-docosahexaenoyl)-sn-glycerol + CDP-choline = 1-hexadecanoyl-2-(4Z,7Z,10Z,13Z,16Z,19Z-docosahexaenoyl)-sn-glycero-3-phosphocholine + CMP + H(+)</text>
        <dbReference type="Rhea" id="RHEA:54332"/>
        <dbReference type="ChEBI" id="CHEBI:15378"/>
        <dbReference type="ChEBI" id="CHEBI:58779"/>
        <dbReference type="ChEBI" id="CHEBI:60377"/>
        <dbReference type="ChEBI" id="CHEBI:74963"/>
        <dbReference type="ChEBI" id="CHEBI:82949"/>
    </reaction>
    <physiologicalReaction direction="left-to-right" evidence="9">
        <dbReference type="Rhea" id="RHEA:54333"/>
    </physiologicalReaction>
</comment>
<feature type="transmembrane region" description="Helical" evidence="16">
    <location>
        <begin position="50"/>
        <end position="68"/>
    </location>
</feature>
<name>A0A9D4NAY7_DREPO</name>
<dbReference type="GO" id="GO:0004142">
    <property type="term" value="F:diacylglycerol cholinephosphotransferase activity"/>
    <property type="evidence" value="ECO:0007669"/>
    <property type="project" value="UniProtKB-EC"/>
</dbReference>
<evidence type="ECO:0000256" key="13">
    <source>
        <dbReference type="ARBA" id="ARBA00038987"/>
    </source>
</evidence>
<keyword evidence="5 16" id="KW-1133">Transmembrane helix</keyword>
<evidence type="ECO:0000256" key="2">
    <source>
        <dbReference type="ARBA" id="ARBA00010441"/>
    </source>
</evidence>
<dbReference type="GO" id="GO:0004307">
    <property type="term" value="F:ethanolaminephosphotransferase activity"/>
    <property type="evidence" value="ECO:0007669"/>
    <property type="project" value="TreeGrafter"/>
</dbReference>
<dbReference type="Gene3D" id="1.20.120.1760">
    <property type="match status" value="1"/>
</dbReference>
<keyword evidence="8" id="KW-1208">Phospholipid metabolism</keyword>
<dbReference type="EMBL" id="JAIWYP010000001">
    <property type="protein sequence ID" value="KAH3891055.1"/>
    <property type="molecule type" value="Genomic_DNA"/>
</dbReference>
<feature type="transmembrane region" description="Helical" evidence="16">
    <location>
        <begin position="245"/>
        <end position="266"/>
    </location>
</feature>
<evidence type="ECO:0000256" key="11">
    <source>
        <dbReference type="ARBA" id="ARBA00036890"/>
    </source>
</evidence>
<dbReference type="Pfam" id="PF01066">
    <property type="entry name" value="CDP-OH_P_transf"/>
    <property type="match status" value="1"/>
</dbReference>
<dbReference type="AlphaFoldDB" id="A0A9D4NAY7"/>
<comment type="catalytic activity">
    <reaction evidence="10">
        <text>1,2-dioctanoyl-sn-glycerol + CDP-choline = 1,2-dioctanoyl-sn-glycero-3-phosphocholine + CMP + H(+)</text>
        <dbReference type="Rhea" id="RHEA:54232"/>
        <dbReference type="ChEBI" id="CHEBI:15378"/>
        <dbReference type="ChEBI" id="CHEBI:58779"/>
        <dbReference type="ChEBI" id="CHEBI:60377"/>
        <dbReference type="ChEBI" id="CHEBI:76979"/>
        <dbReference type="ChEBI" id="CHEBI:78228"/>
    </reaction>
    <physiologicalReaction direction="left-to-right" evidence="10">
        <dbReference type="Rhea" id="RHEA:54233"/>
    </physiologicalReaction>
</comment>
<feature type="transmembrane region" description="Helical" evidence="16">
    <location>
        <begin position="144"/>
        <end position="161"/>
    </location>
</feature>
<evidence type="ECO:0000256" key="15">
    <source>
        <dbReference type="RuleBase" id="RU003750"/>
    </source>
</evidence>
<proteinExistence type="inferred from homology"/>
<dbReference type="InterPro" id="IPR043130">
    <property type="entry name" value="CDP-OH_PTrfase_TM_dom"/>
</dbReference>
<dbReference type="Proteomes" id="UP000828390">
    <property type="component" value="Unassembled WGS sequence"/>
</dbReference>
<comment type="caution">
    <text evidence="17">The sequence shown here is derived from an EMBL/GenBank/DDBJ whole genome shotgun (WGS) entry which is preliminary data.</text>
</comment>
<dbReference type="PROSITE" id="PS00379">
    <property type="entry name" value="CDP_ALCOHOL_P_TRANSF"/>
    <property type="match status" value="1"/>
</dbReference>
<keyword evidence="6 16" id="KW-0472">Membrane</keyword>
<feature type="transmembrane region" description="Helical" evidence="16">
    <location>
        <begin position="80"/>
        <end position="98"/>
    </location>
</feature>
<evidence type="ECO:0000256" key="6">
    <source>
        <dbReference type="ARBA" id="ARBA00023136"/>
    </source>
</evidence>
<comment type="catalytic activity">
    <reaction evidence="11">
        <text>1-hexadecanoyl-2-(9Z-octadecenoyl)-sn-glycerol + CDP-choline = 1-hexadecanoyl-2-(9Z-octadecenoyl)-sn-glycero-3-phosphocholine + CMP + H(+)</text>
        <dbReference type="Rhea" id="RHEA:54244"/>
        <dbReference type="ChEBI" id="CHEBI:15378"/>
        <dbReference type="ChEBI" id="CHEBI:58779"/>
        <dbReference type="ChEBI" id="CHEBI:60377"/>
        <dbReference type="ChEBI" id="CHEBI:73001"/>
        <dbReference type="ChEBI" id="CHEBI:75466"/>
    </reaction>
    <physiologicalReaction direction="left-to-right" evidence="11">
        <dbReference type="Rhea" id="RHEA:54245"/>
    </physiologicalReaction>
</comment>
<comment type="similarity">
    <text evidence="2 15">Belongs to the CDP-alcohol phosphatidyltransferase class-I family.</text>
</comment>
<comment type="catalytic activity">
    <reaction evidence="14">
        <text>CDP-choline + a 1,2-diacyl-sn-glycerol = a 1,2-diacyl-sn-glycero-3-phosphocholine + CMP + H(+)</text>
        <dbReference type="Rhea" id="RHEA:32939"/>
        <dbReference type="ChEBI" id="CHEBI:15378"/>
        <dbReference type="ChEBI" id="CHEBI:17815"/>
        <dbReference type="ChEBI" id="CHEBI:57643"/>
        <dbReference type="ChEBI" id="CHEBI:58779"/>
        <dbReference type="ChEBI" id="CHEBI:60377"/>
        <dbReference type="EC" id="2.7.8.2"/>
    </reaction>
    <physiologicalReaction direction="left-to-right" evidence="14">
        <dbReference type="Rhea" id="RHEA:32940"/>
    </physiologicalReaction>
</comment>
<feature type="transmembrane region" description="Helical" evidence="16">
    <location>
        <begin position="208"/>
        <end position="225"/>
    </location>
</feature>